<accession>A0ABV3G7R2</accession>
<keyword evidence="1" id="KW-1133">Transmembrane helix</keyword>
<dbReference type="RefSeq" id="WP_061257336.1">
    <property type="nucleotide sequence ID" value="NZ_JBFALK010000002.1"/>
</dbReference>
<dbReference type="InterPro" id="IPR009200">
    <property type="entry name" value="DUF1269_membrane"/>
</dbReference>
<gene>
    <name evidence="2" type="ORF">AB0I59_03475</name>
</gene>
<keyword evidence="1" id="KW-0812">Transmembrane</keyword>
<sequence>MSNLIAVAYDDVATANTVREKLFELQKQNLITLADAAVAERTKDGKIKLHQSTSTTGIGAAGGALWGGLIGLIFLMPLIGMAVGAATGAAAGAMTDVGVDDKFMKKIGEELKPGAAALFVLVTQSTPDKVIPQIAPYGGKIIHTSLSNQAEENLRQALAGARD</sequence>
<feature type="transmembrane region" description="Helical" evidence="1">
    <location>
        <begin position="64"/>
        <end position="86"/>
    </location>
</feature>
<dbReference type="Proteomes" id="UP001551675">
    <property type="component" value="Unassembled WGS sequence"/>
</dbReference>
<evidence type="ECO:0000256" key="1">
    <source>
        <dbReference type="SAM" id="Phobius"/>
    </source>
</evidence>
<proteinExistence type="predicted"/>
<reference evidence="2 3" key="1">
    <citation type="submission" date="2024-06" db="EMBL/GenBank/DDBJ databases">
        <title>The Natural Products Discovery Center: Release of the First 8490 Sequenced Strains for Exploring Actinobacteria Biosynthetic Diversity.</title>
        <authorList>
            <person name="Kalkreuter E."/>
            <person name="Kautsar S.A."/>
            <person name="Yang D."/>
            <person name="Bader C.D."/>
            <person name="Teijaro C.N."/>
            <person name="Fluegel L."/>
            <person name="Davis C.M."/>
            <person name="Simpson J.R."/>
            <person name="Lauterbach L."/>
            <person name="Steele A.D."/>
            <person name="Gui C."/>
            <person name="Meng S."/>
            <person name="Li G."/>
            <person name="Viehrig K."/>
            <person name="Ye F."/>
            <person name="Su P."/>
            <person name="Kiefer A.F."/>
            <person name="Nichols A."/>
            <person name="Cepeda A.J."/>
            <person name="Yan W."/>
            <person name="Fan B."/>
            <person name="Jiang Y."/>
            <person name="Adhikari A."/>
            <person name="Zheng C.-J."/>
            <person name="Schuster L."/>
            <person name="Cowan T.M."/>
            <person name="Smanski M.J."/>
            <person name="Chevrette M.G."/>
            <person name="De Carvalho L.P.S."/>
            <person name="Shen B."/>
        </authorList>
    </citation>
    <scope>NUCLEOTIDE SEQUENCE [LARGE SCALE GENOMIC DNA]</scope>
    <source>
        <strain evidence="2 3">NPDC050100</strain>
    </source>
</reference>
<name>A0ABV3G7R2_MICGL</name>
<dbReference type="Pfam" id="PF06897">
    <property type="entry name" value="DUF1269"/>
    <property type="match status" value="1"/>
</dbReference>
<keyword evidence="1" id="KW-0472">Membrane</keyword>
<organism evidence="2 3">
    <name type="scientific">Microtetraspora glauca</name>
    <dbReference type="NCBI Taxonomy" id="1996"/>
    <lineage>
        <taxon>Bacteria</taxon>
        <taxon>Bacillati</taxon>
        <taxon>Actinomycetota</taxon>
        <taxon>Actinomycetes</taxon>
        <taxon>Streptosporangiales</taxon>
        <taxon>Streptosporangiaceae</taxon>
        <taxon>Microtetraspora</taxon>
    </lineage>
</organism>
<keyword evidence="3" id="KW-1185">Reference proteome</keyword>
<evidence type="ECO:0000313" key="2">
    <source>
        <dbReference type="EMBL" id="MEV0967670.1"/>
    </source>
</evidence>
<dbReference type="EMBL" id="JBFALK010000002">
    <property type="protein sequence ID" value="MEV0967670.1"/>
    <property type="molecule type" value="Genomic_DNA"/>
</dbReference>
<evidence type="ECO:0000313" key="3">
    <source>
        <dbReference type="Proteomes" id="UP001551675"/>
    </source>
</evidence>
<comment type="caution">
    <text evidence="2">The sequence shown here is derived from an EMBL/GenBank/DDBJ whole genome shotgun (WGS) entry which is preliminary data.</text>
</comment>
<protein>
    <submittedName>
        <fullName evidence="2">DUF1269 domain-containing protein</fullName>
    </submittedName>
</protein>